<dbReference type="EMBL" id="RQXW01000008">
    <property type="protein sequence ID" value="RTE65636.1"/>
    <property type="molecule type" value="Genomic_DNA"/>
</dbReference>
<dbReference type="RefSeq" id="WP_126158559.1">
    <property type="nucleotide sequence ID" value="NZ_RQXW01000008.1"/>
</dbReference>
<evidence type="ECO:0000256" key="9">
    <source>
        <dbReference type="ARBA" id="ARBA00023306"/>
    </source>
</evidence>
<dbReference type="AlphaFoldDB" id="A0A430KQ95"/>
<dbReference type="GO" id="GO:0005886">
    <property type="term" value="C:plasma membrane"/>
    <property type="evidence" value="ECO:0007669"/>
    <property type="project" value="UniProtKB-SubCell"/>
</dbReference>
<organism evidence="11 12">
    <name type="scientific">Amphritea opalescens</name>
    <dbReference type="NCBI Taxonomy" id="2490544"/>
    <lineage>
        <taxon>Bacteria</taxon>
        <taxon>Pseudomonadati</taxon>
        <taxon>Pseudomonadota</taxon>
        <taxon>Gammaproteobacteria</taxon>
        <taxon>Oceanospirillales</taxon>
        <taxon>Oceanospirillaceae</taxon>
        <taxon>Amphritea</taxon>
    </lineage>
</organism>
<dbReference type="HAMAP" id="MF_02203">
    <property type="entry name" value="TolR"/>
    <property type="match status" value="1"/>
</dbReference>
<keyword evidence="9 10" id="KW-0131">Cell cycle</keyword>
<evidence type="ECO:0000256" key="2">
    <source>
        <dbReference type="ARBA" id="ARBA00005811"/>
    </source>
</evidence>
<reference evidence="11 12" key="1">
    <citation type="submission" date="2018-11" db="EMBL/GenBank/DDBJ databases">
        <title>The draft genome sequence of Amphritea opalescens ANRC-JH13T.</title>
        <authorList>
            <person name="Fang Z."/>
            <person name="Zhang Y."/>
            <person name="Han X."/>
        </authorList>
    </citation>
    <scope>NUCLEOTIDE SEQUENCE [LARGE SCALE GENOMIC DNA]</scope>
    <source>
        <strain evidence="11 12">ANRC-JH13</strain>
    </source>
</reference>
<name>A0A430KQ95_9GAMM</name>
<sequence length="138" mass="15201">MIRRVKKKRKLNAEINVVPYIDVMMVLLVIFMITAPMLTQGVDVQLPKAGSDPVDTQDNEPLIVTVDKEGRYYIDVGGDPLKAISGEVVEERVAKVLSSNPKKLLLVRGDKGVDYDHVIQLMTLLQQAGAESVGLVTE</sequence>
<evidence type="ECO:0000256" key="1">
    <source>
        <dbReference type="ARBA" id="ARBA00004162"/>
    </source>
</evidence>
<comment type="subcellular location">
    <subcellularLocation>
        <location evidence="10">Cell inner membrane</location>
        <topology evidence="10">Single-pass membrane protein</topology>
    </subcellularLocation>
    <subcellularLocation>
        <location evidence="1">Cell membrane</location>
        <topology evidence="1">Single-pass membrane protein</topology>
    </subcellularLocation>
</comment>
<evidence type="ECO:0000256" key="8">
    <source>
        <dbReference type="ARBA" id="ARBA00023136"/>
    </source>
</evidence>
<dbReference type="Proteomes" id="UP000283087">
    <property type="component" value="Unassembled WGS sequence"/>
</dbReference>
<dbReference type="PANTHER" id="PTHR30558:SF7">
    <property type="entry name" value="TOL-PAL SYSTEM PROTEIN TOLR"/>
    <property type="match status" value="1"/>
</dbReference>
<proteinExistence type="inferred from homology"/>
<dbReference type="InterPro" id="IPR014168">
    <property type="entry name" value="Tol-Pal_TolR"/>
</dbReference>
<evidence type="ECO:0000313" key="12">
    <source>
        <dbReference type="Proteomes" id="UP000283087"/>
    </source>
</evidence>
<keyword evidence="5 10" id="KW-0132">Cell division</keyword>
<dbReference type="GO" id="GO:0022857">
    <property type="term" value="F:transmembrane transporter activity"/>
    <property type="evidence" value="ECO:0007669"/>
    <property type="project" value="InterPro"/>
</dbReference>
<keyword evidence="7 10" id="KW-1133">Transmembrane helix</keyword>
<comment type="subunit">
    <text evidence="10">The Tol-Pal system is composed of five core proteins: the inner membrane proteins TolA, TolQ and TolR, the periplasmic protein TolB and the outer membrane protein Pal. They form a network linking the inner and outer membranes and the peptidoglycan layer.</text>
</comment>
<keyword evidence="3 10" id="KW-1003">Cell membrane</keyword>
<evidence type="ECO:0000256" key="6">
    <source>
        <dbReference type="ARBA" id="ARBA00022692"/>
    </source>
</evidence>
<dbReference type="PANTHER" id="PTHR30558">
    <property type="entry name" value="EXBD MEMBRANE COMPONENT OF PMF-DRIVEN MACROMOLECULE IMPORT SYSTEM"/>
    <property type="match status" value="1"/>
</dbReference>
<dbReference type="GO" id="GO:0051301">
    <property type="term" value="P:cell division"/>
    <property type="evidence" value="ECO:0007669"/>
    <property type="project" value="UniProtKB-UniRule"/>
</dbReference>
<dbReference type="GO" id="GO:0015031">
    <property type="term" value="P:protein transport"/>
    <property type="evidence" value="ECO:0007669"/>
    <property type="project" value="InterPro"/>
</dbReference>
<evidence type="ECO:0000256" key="10">
    <source>
        <dbReference type="HAMAP-Rule" id="MF_02203"/>
    </source>
</evidence>
<keyword evidence="4 10" id="KW-0997">Cell inner membrane</keyword>
<protein>
    <recommendedName>
        <fullName evidence="10">Tol-Pal system protein TolR</fullName>
    </recommendedName>
</protein>
<dbReference type="NCBIfam" id="TIGR02801">
    <property type="entry name" value="tolR"/>
    <property type="match status" value="1"/>
</dbReference>
<comment type="function">
    <text evidence="10">Part of the Tol-Pal system, which plays a role in outer membrane invagination during cell division and is important for maintaining outer membrane integrity.</text>
</comment>
<dbReference type="Pfam" id="PF02472">
    <property type="entry name" value="ExbD"/>
    <property type="match status" value="1"/>
</dbReference>
<evidence type="ECO:0000256" key="4">
    <source>
        <dbReference type="ARBA" id="ARBA00022519"/>
    </source>
</evidence>
<accession>A0A430KQ95</accession>
<evidence type="ECO:0000313" key="11">
    <source>
        <dbReference type="EMBL" id="RTE65636.1"/>
    </source>
</evidence>
<keyword evidence="6 10" id="KW-0812">Transmembrane</keyword>
<comment type="similarity">
    <text evidence="2 10">Belongs to the ExbD/TolR family.</text>
</comment>
<gene>
    <name evidence="10 11" type="primary">tolR</name>
    <name evidence="11" type="ORF">EH243_10185</name>
</gene>
<keyword evidence="8 10" id="KW-0472">Membrane</keyword>
<evidence type="ECO:0000256" key="3">
    <source>
        <dbReference type="ARBA" id="ARBA00022475"/>
    </source>
</evidence>
<dbReference type="InterPro" id="IPR003400">
    <property type="entry name" value="ExbD"/>
</dbReference>
<evidence type="ECO:0000256" key="5">
    <source>
        <dbReference type="ARBA" id="ARBA00022618"/>
    </source>
</evidence>
<dbReference type="Gene3D" id="3.30.420.270">
    <property type="match status" value="1"/>
</dbReference>
<keyword evidence="12" id="KW-1185">Reference proteome</keyword>
<comment type="caution">
    <text evidence="11">The sequence shown here is derived from an EMBL/GenBank/DDBJ whole genome shotgun (WGS) entry which is preliminary data.</text>
</comment>
<evidence type="ECO:0000256" key="7">
    <source>
        <dbReference type="ARBA" id="ARBA00022989"/>
    </source>
</evidence>
<dbReference type="OrthoDB" id="9798629at2"/>
<feature type="transmembrane region" description="Helical" evidence="10">
    <location>
        <begin position="20"/>
        <end position="38"/>
    </location>
</feature>